<dbReference type="GO" id="GO:0051087">
    <property type="term" value="F:protein-folding chaperone binding"/>
    <property type="evidence" value="ECO:0007669"/>
    <property type="project" value="TreeGrafter"/>
</dbReference>
<gene>
    <name evidence="3" type="primary">groES</name>
    <name evidence="3" type="synonym">groS</name>
    <name evidence="5" type="ORF">SAMN05216212_2318</name>
</gene>
<dbReference type="GO" id="GO:0046872">
    <property type="term" value="F:metal ion binding"/>
    <property type="evidence" value="ECO:0007669"/>
    <property type="project" value="TreeGrafter"/>
</dbReference>
<dbReference type="PANTHER" id="PTHR10772">
    <property type="entry name" value="10 KDA HEAT SHOCK PROTEIN"/>
    <property type="match status" value="1"/>
</dbReference>
<dbReference type="Pfam" id="PF00166">
    <property type="entry name" value="Cpn10"/>
    <property type="match status" value="1"/>
</dbReference>
<dbReference type="InterPro" id="IPR020818">
    <property type="entry name" value="Chaperonin_GroES"/>
</dbReference>
<dbReference type="NCBIfam" id="NF001534">
    <property type="entry name" value="PRK00364.2-5"/>
    <property type="match status" value="1"/>
</dbReference>
<keyword evidence="6" id="KW-1185">Reference proteome</keyword>
<dbReference type="Gene3D" id="2.30.33.40">
    <property type="entry name" value="GroES chaperonin"/>
    <property type="match status" value="1"/>
</dbReference>
<evidence type="ECO:0000313" key="5">
    <source>
        <dbReference type="EMBL" id="SDK41304.1"/>
    </source>
</evidence>
<organism evidence="5 6">
    <name type="scientific">Microbulbifer yueqingensis</name>
    <dbReference type="NCBI Taxonomy" id="658219"/>
    <lineage>
        <taxon>Bacteria</taxon>
        <taxon>Pseudomonadati</taxon>
        <taxon>Pseudomonadota</taxon>
        <taxon>Gammaproteobacteria</taxon>
        <taxon>Cellvibrionales</taxon>
        <taxon>Microbulbiferaceae</taxon>
        <taxon>Microbulbifer</taxon>
    </lineage>
</organism>
<dbReference type="PANTHER" id="PTHR10772:SF58">
    <property type="entry name" value="CO-CHAPERONIN GROES"/>
    <property type="match status" value="1"/>
</dbReference>
<dbReference type="GO" id="GO:0051082">
    <property type="term" value="F:unfolded protein binding"/>
    <property type="evidence" value="ECO:0007669"/>
    <property type="project" value="TreeGrafter"/>
</dbReference>
<reference evidence="6" key="1">
    <citation type="submission" date="2016-10" db="EMBL/GenBank/DDBJ databases">
        <authorList>
            <person name="Varghese N."/>
            <person name="Submissions S."/>
        </authorList>
    </citation>
    <scope>NUCLEOTIDE SEQUENCE [LARGE SCALE GENOMIC DNA]</scope>
    <source>
        <strain evidence="6">CGMCC 1.10658</strain>
    </source>
</reference>
<keyword evidence="3" id="KW-0963">Cytoplasm</keyword>
<dbReference type="EMBL" id="FNFH01000004">
    <property type="protein sequence ID" value="SDK41304.1"/>
    <property type="molecule type" value="Genomic_DNA"/>
</dbReference>
<evidence type="ECO:0000313" key="6">
    <source>
        <dbReference type="Proteomes" id="UP000199305"/>
    </source>
</evidence>
<accession>A0A1G9BQ79</accession>
<dbReference type="InterPro" id="IPR018369">
    <property type="entry name" value="Chaprnonin_Cpn10_CS"/>
</dbReference>
<dbReference type="InterPro" id="IPR011032">
    <property type="entry name" value="GroES-like_sf"/>
</dbReference>
<dbReference type="FunFam" id="2.30.33.40:FF:000001">
    <property type="entry name" value="10 kDa chaperonin"/>
    <property type="match status" value="1"/>
</dbReference>
<evidence type="ECO:0000256" key="1">
    <source>
        <dbReference type="ARBA" id="ARBA00006975"/>
    </source>
</evidence>
<dbReference type="PROSITE" id="PS00681">
    <property type="entry name" value="CHAPERONINS_CPN10"/>
    <property type="match status" value="1"/>
</dbReference>
<dbReference type="GO" id="GO:0005737">
    <property type="term" value="C:cytoplasm"/>
    <property type="evidence" value="ECO:0007669"/>
    <property type="project" value="UniProtKB-SubCell"/>
</dbReference>
<dbReference type="HAMAP" id="MF_00580">
    <property type="entry name" value="CH10"/>
    <property type="match status" value="1"/>
</dbReference>
<comment type="subcellular location">
    <subcellularLocation>
        <location evidence="3">Cytoplasm</location>
    </subcellularLocation>
</comment>
<proteinExistence type="inferred from homology"/>
<evidence type="ECO:0000256" key="2">
    <source>
        <dbReference type="ARBA" id="ARBA00023186"/>
    </source>
</evidence>
<dbReference type="InterPro" id="IPR037124">
    <property type="entry name" value="Chaperonin_GroES_sf"/>
</dbReference>
<dbReference type="SUPFAM" id="SSF50129">
    <property type="entry name" value="GroES-like"/>
    <property type="match status" value="1"/>
</dbReference>
<dbReference type="AlphaFoldDB" id="A0A1G9BQ79"/>
<comment type="function">
    <text evidence="3 4">Together with the chaperonin GroEL, plays an essential role in assisting protein folding. The GroEL-GroES system forms a nano-cage that allows encapsulation of the non-native substrate proteins and provides a physical environment optimized to promote and accelerate protein folding. GroES binds to the apical surface of the GroEL ring, thereby capping the opening of the GroEL channel.</text>
</comment>
<dbReference type="GO" id="GO:0044183">
    <property type="term" value="F:protein folding chaperone"/>
    <property type="evidence" value="ECO:0007669"/>
    <property type="project" value="InterPro"/>
</dbReference>
<protein>
    <recommendedName>
        <fullName evidence="3">Co-chaperonin GroES</fullName>
    </recommendedName>
    <alternativeName>
        <fullName evidence="3">10 kDa chaperonin</fullName>
    </alternativeName>
    <alternativeName>
        <fullName evidence="3">Chaperonin-10</fullName>
        <shortName evidence="3">Cpn10</shortName>
    </alternativeName>
</protein>
<evidence type="ECO:0000256" key="4">
    <source>
        <dbReference type="RuleBase" id="RU000535"/>
    </source>
</evidence>
<dbReference type="NCBIfam" id="NF001527">
    <property type="entry name" value="PRK00364.1-2"/>
    <property type="match status" value="1"/>
</dbReference>
<comment type="similarity">
    <text evidence="1 3 4">Belongs to the GroES chaperonin family.</text>
</comment>
<dbReference type="OrthoDB" id="9806791at2"/>
<dbReference type="Proteomes" id="UP000199305">
    <property type="component" value="Unassembled WGS sequence"/>
</dbReference>
<dbReference type="PRINTS" id="PR00297">
    <property type="entry name" value="CHAPERONIN10"/>
</dbReference>
<dbReference type="RefSeq" id="WP_091513894.1">
    <property type="nucleotide sequence ID" value="NZ_FNFH01000004.1"/>
</dbReference>
<dbReference type="NCBIfam" id="NF001533">
    <property type="entry name" value="PRK00364.2-4"/>
    <property type="match status" value="1"/>
</dbReference>
<name>A0A1G9BQ79_9GAMM</name>
<evidence type="ECO:0000256" key="3">
    <source>
        <dbReference type="HAMAP-Rule" id="MF_00580"/>
    </source>
</evidence>
<dbReference type="STRING" id="658219.SAMN05216212_2318"/>
<dbReference type="NCBIfam" id="NF001531">
    <property type="entry name" value="PRK00364.2-2"/>
    <property type="match status" value="1"/>
</dbReference>
<dbReference type="GO" id="GO:0005524">
    <property type="term" value="F:ATP binding"/>
    <property type="evidence" value="ECO:0007669"/>
    <property type="project" value="InterPro"/>
</dbReference>
<sequence>MSIKPLYDRVVVKRLAAETTTASGIIIPDKAAEKPTQGEVIAIGNGAALDNGELRALAVKVGDRVLFGQYAGSEIKHDGETYLIVKESDILAIVEPTQQQEKAA</sequence>
<comment type="subunit">
    <text evidence="3">Heptamer of 7 subunits arranged in a ring. Interacts with the chaperonin GroEL.</text>
</comment>
<dbReference type="SMART" id="SM00883">
    <property type="entry name" value="Cpn10"/>
    <property type="match status" value="1"/>
</dbReference>
<keyword evidence="2 3" id="KW-0143">Chaperone</keyword>
<dbReference type="CDD" id="cd00320">
    <property type="entry name" value="cpn10"/>
    <property type="match status" value="1"/>
</dbReference>